<comment type="catalytic activity">
    <reaction evidence="1 6">
        <text>Thiol-dependent hydrolysis of ester, thioester, amide, peptide and isopeptide bonds formed by the C-terminal Gly of ubiquitin (a 76-residue protein attached to proteins as an intracellular targeting signal).</text>
        <dbReference type="EC" id="3.4.19.12"/>
    </reaction>
</comment>
<evidence type="ECO:0000313" key="9">
    <source>
        <dbReference type="EMBL" id="CDP35918.1"/>
    </source>
</evidence>
<feature type="compositionally biased region" description="Low complexity" evidence="7">
    <location>
        <begin position="347"/>
        <end position="358"/>
    </location>
</feature>
<dbReference type="GO" id="GO:0005829">
    <property type="term" value="C:cytosol"/>
    <property type="evidence" value="ECO:0007669"/>
    <property type="project" value="TreeGrafter"/>
</dbReference>
<evidence type="ECO:0000256" key="4">
    <source>
        <dbReference type="ARBA" id="ARBA00022801"/>
    </source>
</evidence>
<dbReference type="InterPro" id="IPR018200">
    <property type="entry name" value="USP_CS"/>
</dbReference>
<sequence length="581" mass="63421">MFKPDNEAYLPPPTVIEPPVSVPWYTCDPCEFPRRWKYVKRAQKLAQLRRSSVADTSAPQGEPLHQEDTQGPEQNHDQVQEAQGVQGEGAKKSWASIIKSKTSPPKSGKKVDKGVEDAHKGGGDSTVHESTPTSASALLSSSPSPSPSPSPSSSSPGAVNVAPSSGATAPGGGGGRLPLGRVIEEQMGSPEELSYYDPTVHTRHEPRGLINTGNLCFMNSVLQVLIHCTPFYRMVEHIGQRAAFTLRSETPILDGLVDFTREFNHRPSTPSPDGNFTPVDEVAAVGALPVAPFVPETFYRVLTSQARFSHLERGRQEDAQEFLGYLLEELHEECWRAINSKKDGDGDLQSGSGSSSPRVGGGQGSEWVQVTKKKYNTRYSGTVGMETPITRMFGGQFESVLRVPTQSKPSITYDPFQHVQLDISDPKVQSIEDAFRLMSTAESLPYRTSQGATVNATKQVFLNKLPPVLIVHLKRFVYAGNESRKLAKHIGYGTHLDIPPECMSTTQLVPVSYSLFAVVYHHGASATAGHYTVDVKGGPHGERDKWTNIDDIMIQSIDQVGQGADSHKTAYLLFYVRNANV</sequence>
<comment type="similarity">
    <text evidence="6">Belongs to the peptidase C19 family.</text>
</comment>
<evidence type="ECO:0000256" key="1">
    <source>
        <dbReference type="ARBA" id="ARBA00000707"/>
    </source>
</evidence>
<feature type="compositionally biased region" description="Polar residues" evidence="7">
    <location>
        <begin position="49"/>
        <end position="59"/>
    </location>
</feature>
<evidence type="ECO:0000256" key="7">
    <source>
        <dbReference type="SAM" id="MobiDB-lite"/>
    </source>
</evidence>
<evidence type="ECO:0000256" key="6">
    <source>
        <dbReference type="RuleBase" id="RU366025"/>
    </source>
</evidence>
<accession>A0A060T4M6</accession>
<dbReference type="GO" id="GO:0016579">
    <property type="term" value="P:protein deubiquitination"/>
    <property type="evidence" value="ECO:0007669"/>
    <property type="project" value="InterPro"/>
</dbReference>
<dbReference type="GO" id="GO:0006508">
    <property type="term" value="P:proteolysis"/>
    <property type="evidence" value="ECO:0007669"/>
    <property type="project" value="UniProtKB-KW"/>
</dbReference>
<protein>
    <recommendedName>
        <fullName evidence="6">Ubiquitin carboxyl-terminal hydrolase</fullName>
        <ecNumber evidence="6">3.4.19.12</ecNumber>
    </recommendedName>
</protein>
<organism evidence="9">
    <name type="scientific">Blastobotrys adeninivorans</name>
    <name type="common">Yeast</name>
    <name type="synonym">Arxula adeninivorans</name>
    <dbReference type="NCBI Taxonomy" id="409370"/>
    <lineage>
        <taxon>Eukaryota</taxon>
        <taxon>Fungi</taxon>
        <taxon>Dikarya</taxon>
        <taxon>Ascomycota</taxon>
        <taxon>Saccharomycotina</taxon>
        <taxon>Dipodascomycetes</taxon>
        <taxon>Dipodascales</taxon>
        <taxon>Trichomonascaceae</taxon>
        <taxon>Blastobotrys</taxon>
    </lineage>
</organism>
<dbReference type="AlphaFoldDB" id="A0A060T4M6"/>
<dbReference type="EMBL" id="HG937692">
    <property type="protein sequence ID" value="CDP35918.1"/>
    <property type="molecule type" value="Genomic_DNA"/>
</dbReference>
<reference evidence="9" key="2">
    <citation type="submission" date="2014-06" db="EMBL/GenBank/DDBJ databases">
        <title>The complete genome of Blastobotrys (Arxula) adeninivorans LS3 - a yeast of biotechnological interest.</title>
        <authorList>
            <person name="Kunze G."/>
            <person name="Gaillardin C."/>
            <person name="Czernicka M."/>
            <person name="Durrens P."/>
            <person name="Martin T."/>
            <person name="Boer E."/>
            <person name="Gabaldon T."/>
            <person name="Cruz J."/>
            <person name="Talla E."/>
            <person name="Marck C."/>
            <person name="Goffeau A."/>
            <person name="Barbe V."/>
            <person name="Baret P."/>
            <person name="Baronian K."/>
            <person name="Beier S."/>
            <person name="Bleykasten C."/>
            <person name="Bode R."/>
            <person name="Casaregola S."/>
            <person name="Despons L."/>
            <person name="Fairhead C."/>
            <person name="Giersberg M."/>
            <person name="Gierski P."/>
            <person name="Hahnel U."/>
            <person name="Hartmann A."/>
            <person name="Jankowska D."/>
            <person name="Jubin C."/>
            <person name="Jung P."/>
            <person name="Lafontaine I."/>
            <person name="Leh-Louis V."/>
            <person name="Lemaire M."/>
            <person name="Marcet-Houben M."/>
            <person name="Mascher M."/>
            <person name="Morel G."/>
            <person name="Richard G.-F."/>
            <person name="Riechen J."/>
            <person name="Sacerdot C."/>
            <person name="Sarkar A."/>
            <person name="Savel G."/>
            <person name="Schacherer J."/>
            <person name="Sherman D."/>
            <person name="Straub M.-L."/>
            <person name="Stein N."/>
            <person name="Thierry A."/>
            <person name="Trautwein-Schult A."/>
            <person name="Westhof E."/>
            <person name="Worch S."/>
            <person name="Dujon B."/>
            <person name="Souciet J.-L."/>
            <person name="Wincker P."/>
            <person name="Scholz U."/>
            <person name="Neuveglise N."/>
        </authorList>
    </citation>
    <scope>NUCLEOTIDE SEQUENCE</scope>
    <source>
        <strain evidence="9">LS3</strain>
    </source>
</reference>
<dbReference type="GO" id="GO:0005634">
    <property type="term" value="C:nucleus"/>
    <property type="evidence" value="ECO:0007669"/>
    <property type="project" value="TreeGrafter"/>
</dbReference>
<dbReference type="InterPro" id="IPR038765">
    <property type="entry name" value="Papain-like_cys_pep_sf"/>
</dbReference>
<gene>
    <name evidence="9" type="ORF">GNLVRS02_ARAD1B00748g</name>
</gene>
<dbReference type="PhylomeDB" id="A0A060T4M6"/>
<dbReference type="PROSITE" id="PS50235">
    <property type="entry name" value="USP_3"/>
    <property type="match status" value="1"/>
</dbReference>
<dbReference type="PROSITE" id="PS00972">
    <property type="entry name" value="USP_1"/>
    <property type="match status" value="1"/>
</dbReference>
<feature type="compositionally biased region" description="Basic and acidic residues" evidence="7">
    <location>
        <begin position="109"/>
        <end position="122"/>
    </location>
</feature>
<feature type="compositionally biased region" description="Low complexity" evidence="7">
    <location>
        <begin position="92"/>
        <end position="106"/>
    </location>
</feature>
<dbReference type="Gene3D" id="3.90.70.10">
    <property type="entry name" value="Cysteine proteinases"/>
    <property type="match status" value="1"/>
</dbReference>
<dbReference type="InterPro" id="IPR028889">
    <property type="entry name" value="USP"/>
</dbReference>
<evidence type="ECO:0000256" key="3">
    <source>
        <dbReference type="ARBA" id="ARBA00022786"/>
    </source>
</evidence>
<dbReference type="SUPFAM" id="SSF54001">
    <property type="entry name" value="Cysteine proteinases"/>
    <property type="match status" value="1"/>
</dbReference>
<reference evidence="9" key="1">
    <citation type="submission" date="2014-02" db="EMBL/GenBank/DDBJ databases">
        <authorList>
            <person name="Genoscope - CEA"/>
        </authorList>
    </citation>
    <scope>NUCLEOTIDE SEQUENCE</scope>
    <source>
        <strain evidence="9">LS3</strain>
    </source>
</reference>
<dbReference type="InterPro" id="IPR001394">
    <property type="entry name" value="Peptidase_C19_UCH"/>
</dbReference>
<dbReference type="PROSITE" id="PS00973">
    <property type="entry name" value="USP_2"/>
    <property type="match status" value="1"/>
</dbReference>
<evidence type="ECO:0000259" key="8">
    <source>
        <dbReference type="PROSITE" id="PS50235"/>
    </source>
</evidence>
<feature type="compositionally biased region" description="Basic and acidic residues" evidence="7">
    <location>
        <begin position="64"/>
        <end position="79"/>
    </location>
</feature>
<evidence type="ECO:0000256" key="5">
    <source>
        <dbReference type="ARBA" id="ARBA00022807"/>
    </source>
</evidence>
<keyword evidence="5 6" id="KW-0788">Thiol protease</keyword>
<feature type="domain" description="USP" evidence="8">
    <location>
        <begin position="207"/>
        <end position="578"/>
    </location>
</feature>
<keyword evidence="4 6" id="KW-0378">Hydrolase</keyword>
<feature type="compositionally biased region" description="Low complexity" evidence="7">
    <location>
        <begin position="130"/>
        <end position="143"/>
    </location>
</feature>
<dbReference type="GO" id="GO:0004843">
    <property type="term" value="F:cysteine-type deubiquitinase activity"/>
    <property type="evidence" value="ECO:0007669"/>
    <property type="project" value="UniProtKB-UniRule"/>
</dbReference>
<dbReference type="InterPro" id="IPR050164">
    <property type="entry name" value="Peptidase_C19"/>
</dbReference>
<dbReference type="Pfam" id="PF00443">
    <property type="entry name" value="UCH"/>
    <property type="match status" value="1"/>
</dbReference>
<keyword evidence="2 6" id="KW-0645">Protease</keyword>
<feature type="region of interest" description="Disordered" evidence="7">
    <location>
        <begin position="343"/>
        <end position="366"/>
    </location>
</feature>
<keyword evidence="3 6" id="KW-0833">Ubl conjugation pathway</keyword>
<proteinExistence type="inferred from homology"/>
<feature type="region of interest" description="Disordered" evidence="7">
    <location>
        <begin position="45"/>
        <end position="179"/>
    </location>
</feature>
<dbReference type="PANTHER" id="PTHR24006">
    <property type="entry name" value="UBIQUITIN CARBOXYL-TERMINAL HYDROLASE"/>
    <property type="match status" value="1"/>
</dbReference>
<evidence type="ECO:0000256" key="2">
    <source>
        <dbReference type="ARBA" id="ARBA00022670"/>
    </source>
</evidence>
<dbReference type="PANTHER" id="PTHR24006:SF687">
    <property type="entry name" value="UBIQUITIN CARBOXYL-TERMINAL HYDROLASE 10"/>
    <property type="match status" value="1"/>
</dbReference>
<dbReference type="EC" id="3.4.19.12" evidence="6"/>
<name>A0A060T4M6_BLAAD</name>